<feature type="domain" description="Tubulin/FtsZ GTPase" evidence="17">
    <location>
        <begin position="1"/>
        <end position="158"/>
    </location>
</feature>
<dbReference type="CDD" id="cd02187">
    <property type="entry name" value="beta_tubulin"/>
    <property type="match status" value="3"/>
</dbReference>
<dbReference type="GO" id="GO:0046872">
    <property type="term" value="F:metal ion binding"/>
    <property type="evidence" value="ECO:0007669"/>
    <property type="project" value="UniProtKB-KW"/>
</dbReference>
<evidence type="ECO:0000313" key="20">
    <source>
        <dbReference type="EMBL" id="CAL4791422.1"/>
    </source>
</evidence>
<comment type="cofactor">
    <cofactor evidence="1">
        <name>Mg(2+)</name>
        <dbReference type="ChEBI" id="CHEBI:18420"/>
    </cofactor>
</comment>
<dbReference type="InterPro" id="IPR000217">
    <property type="entry name" value="Tubulin"/>
</dbReference>
<dbReference type="FunFam" id="3.30.1330.20:FF:000002">
    <property type="entry name" value="Tubulin beta chain"/>
    <property type="match status" value="2"/>
</dbReference>
<evidence type="ECO:0000256" key="15">
    <source>
        <dbReference type="SAM" id="Coils"/>
    </source>
</evidence>
<dbReference type="GO" id="GO:0005874">
    <property type="term" value="C:microtubule"/>
    <property type="evidence" value="ECO:0007669"/>
    <property type="project" value="UniProtKB-KW"/>
</dbReference>
<evidence type="ECO:0000256" key="8">
    <source>
        <dbReference type="ARBA" id="ARBA00022723"/>
    </source>
</evidence>
<dbReference type="OrthoDB" id="411080at2759"/>
<dbReference type="InterPro" id="IPR008280">
    <property type="entry name" value="Tub_FtsZ_C"/>
</dbReference>
<comment type="function">
    <text evidence="14">Tubulin is the major constituent of microtubules, a cylinder consisting of laterally associated linear protofilaments composed of alpha- and beta-tubulin heterodimers. Microtubules grow by the addition of GTP-tubulin dimers to the microtubule end, where a stabilizing cap forms. Below the cap, tubulin dimers are in GDP-bound state, owing to GTPase activity of alpha-tubulin.</text>
</comment>
<evidence type="ECO:0000256" key="13">
    <source>
        <dbReference type="ARBA" id="ARBA00030446"/>
    </source>
</evidence>
<reference evidence="19" key="1">
    <citation type="submission" date="2022-10" db="EMBL/GenBank/DDBJ databases">
        <authorList>
            <person name="Chen Y."/>
            <person name="Dougan E. K."/>
            <person name="Chan C."/>
            <person name="Rhodes N."/>
            <person name="Thang M."/>
        </authorList>
    </citation>
    <scope>NUCLEOTIDE SEQUENCE</scope>
</reference>
<dbReference type="FunFam" id="1.10.287.600:FF:000013">
    <property type="entry name" value="Tubulin beta chain"/>
    <property type="match status" value="1"/>
</dbReference>
<evidence type="ECO:0000256" key="10">
    <source>
        <dbReference type="ARBA" id="ARBA00022842"/>
    </source>
</evidence>
<comment type="subunit">
    <text evidence="4">Dimer of alpha and beta chains. A typical microtubule is a hollow water-filled tube with an outer diameter of 25 nm and an inner diameter of 15 nM. Alpha-beta heterodimers associate head-to-tail to form protofilaments running lengthwise along the microtubule wall with the beta-tubulin subunit facing the microtubule plus end conferring a structural polarity. Microtubules usually have 13 protofilaments but different protofilament numbers can be found in some organisms and specialized cells.</text>
</comment>
<keyword evidence="9" id="KW-0547">Nucleotide-binding</keyword>
<dbReference type="EMBL" id="CAMXCT030003369">
    <property type="protein sequence ID" value="CAL4791422.1"/>
    <property type="molecule type" value="Genomic_DNA"/>
</dbReference>
<dbReference type="SUPFAM" id="SSF52490">
    <property type="entry name" value="Tubulin nucleotide-binding domain-like"/>
    <property type="match status" value="3"/>
</dbReference>
<comment type="caution">
    <text evidence="19">The sequence shown here is derived from an EMBL/GenBank/DDBJ whole genome shotgun (WGS) entry which is preliminary data.</text>
</comment>
<dbReference type="SMART" id="SM00865">
    <property type="entry name" value="Tubulin_C"/>
    <property type="match status" value="3"/>
</dbReference>
<dbReference type="Pfam" id="PF00091">
    <property type="entry name" value="Tubulin"/>
    <property type="match status" value="3"/>
</dbReference>
<dbReference type="PRINTS" id="PR01161">
    <property type="entry name" value="TUBULIN"/>
</dbReference>
<dbReference type="FunFam" id="3.40.50.1440:FF:000059">
    <property type="entry name" value="Tubulin beta chain"/>
    <property type="match status" value="1"/>
</dbReference>
<evidence type="ECO:0000256" key="5">
    <source>
        <dbReference type="ARBA" id="ARBA00013288"/>
    </source>
</evidence>
<dbReference type="InterPro" id="IPR018316">
    <property type="entry name" value="Tubulin/FtsZ_2-layer-sand-dom"/>
</dbReference>
<feature type="domain" description="Tubulin/FtsZ 2-layer sandwich" evidence="18">
    <location>
        <begin position="917"/>
        <end position="1054"/>
    </location>
</feature>
<dbReference type="Pfam" id="PF03953">
    <property type="entry name" value="Tubulin_C"/>
    <property type="match status" value="3"/>
</dbReference>
<dbReference type="AlphaFoldDB" id="A0A9P1D703"/>
<evidence type="ECO:0000256" key="16">
    <source>
        <dbReference type="SAM" id="MobiDB-lite"/>
    </source>
</evidence>
<feature type="domain" description="Tubulin/FtsZ 2-layer sandwich" evidence="18">
    <location>
        <begin position="507"/>
        <end position="644"/>
    </location>
</feature>
<feature type="domain" description="Tubulin/FtsZ 2-layer sandwich" evidence="18">
    <location>
        <begin position="91"/>
        <end position="203"/>
    </location>
</feature>
<feature type="compositionally biased region" description="Acidic residues" evidence="16">
    <location>
        <begin position="1100"/>
        <end position="1116"/>
    </location>
</feature>
<dbReference type="GO" id="GO:0005525">
    <property type="term" value="F:GTP binding"/>
    <property type="evidence" value="ECO:0007669"/>
    <property type="project" value="UniProtKB-KW"/>
</dbReference>
<dbReference type="InterPro" id="IPR037103">
    <property type="entry name" value="Tubulin/FtsZ-like_C"/>
</dbReference>
<evidence type="ECO:0000256" key="11">
    <source>
        <dbReference type="ARBA" id="ARBA00023134"/>
    </source>
</evidence>
<comment type="similarity">
    <text evidence="3">Belongs to the tubulin family.</text>
</comment>
<evidence type="ECO:0000256" key="14">
    <source>
        <dbReference type="ARBA" id="ARBA00034296"/>
    </source>
</evidence>
<evidence type="ECO:0000256" key="3">
    <source>
        <dbReference type="ARBA" id="ARBA00009636"/>
    </source>
</evidence>
<dbReference type="SMART" id="SM00864">
    <property type="entry name" value="Tubulin"/>
    <property type="match status" value="3"/>
</dbReference>
<dbReference type="InterPro" id="IPR003008">
    <property type="entry name" value="Tubulin_FtsZ_GTPase"/>
</dbReference>
<dbReference type="Gene3D" id="3.40.50.1440">
    <property type="entry name" value="Tubulin/FtsZ, GTPase domain"/>
    <property type="match status" value="3"/>
</dbReference>
<evidence type="ECO:0000256" key="2">
    <source>
        <dbReference type="ARBA" id="ARBA00004245"/>
    </source>
</evidence>
<dbReference type="EMBL" id="CAMXCT010003369">
    <property type="protein sequence ID" value="CAI4004110.1"/>
    <property type="molecule type" value="Genomic_DNA"/>
</dbReference>
<dbReference type="Gene3D" id="3.30.1330.20">
    <property type="entry name" value="Tubulin/FtsZ, C-terminal domain"/>
    <property type="match status" value="2"/>
</dbReference>
<accession>A0A9P1D703</accession>
<feature type="coiled-coil region" evidence="15">
    <location>
        <begin position="228"/>
        <end position="255"/>
    </location>
</feature>
<dbReference type="Gene3D" id="1.10.287.600">
    <property type="entry name" value="Helix hairpin bin"/>
    <property type="match status" value="3"/>
</dbReference>
<dbReference type="FunFam" id="3.40.50.1440:FF:000003">
    <property type="entry name" value="Tubulin beta chain"/>
    <property type="match status" value="2"/>
</dbReference>
<evidence type="ECO:0000256" key="6">
    <source>
        <dbReference type="ARBA" id="ARBA00022490"/>
    </source>
</evidence>
<evidence type="ECO:0000256" key="4">
    <source>
        <dbReference type="ARBA" id="ARBA00011747"/>
    </source>
</evidence>
<evidence type="ECO:0000259" key="18">
    <source>
        <dbReference type="SMART" id="SM00865"/>
    </source>
</evidence>
<protein>
    <recommendedName>
        <fullName evidence="5">Tubulin beta chain</fullName>
    </recommendedName>
    <alternativeName>
        <fullName evidence="13">Beta-tubulin</fullName>
    </alternativeName>
</protein>
<sequence length="1116" mass="124394">MDSVRAGPFGQLFRPDNFVFGQTGAGNNWAKGHYTEGAELIDSVLDVVRKEAEGCDCLQGFQLCHSLGGGTGAGMGTLLISKVREEYPDRIMETFSVIPSPKVSDTVVEPYNAVLSFHQLVENSDESFLLDNEALYDICRMSTKEVDEQMLNVQNKNSSYFVEWIPNNIKASVCDIPPKGLKMAVAFAGNSTAIQEMFKRVAEYFTAMFRRKAFLHWYTGEGMDEMEFTEAESNMNDLVSEYQQYQDATAEEEGEFDEVLAPCESKDTEGGQCGNQIGAKFWEVIADEHGIDPTGTYHGDSDLQLERINVYFNEATGGRYVPRAVLMDLEPGTMDSVRAGPFGQLFRPDNFVFGQTGAGNNWAKGHYTEGAELIDSVLDVVRKEAEGCDCLQGFQLCHSLGGGTGAGMGTLLISKVREEYPDRIMETFSVIPSPKVSDTVVEPYNAVLSFHQLVENSDESFLLDNEALYDICFRTLKLTTPTYGDLNHLVSAAMSGVTCCLRFPGQLNCDLRKIAVNLVPFPRLHFFMTGFAPLTSRGSQQYRALTVPELTQQMFDAKNMMCAADPRHGRYLTAAALFRGRMSTKEVDEQMLNVQNKNSSYFVEWIPNNIKASVCDIPPKGLKMAVAFAGNSTAIQEMFKRVAEYFTAMFRRKAFLHWYTGEGMDEMEFTEAESNMNDLGGQCGNQIGAKFWEVIADEHGIDPTGTYHGDSDLQLERINVYFNEATGGRYVPRAVLMDLEPGTMDSVRAGPFGQLFRPDNFVFGQTGAGNNWAKGHYTEGAELIDSVLDVVRKEAEGCDCLQGFQLCHSLGGGTGAGMGTLLISKVREEYPDRIMETFSVIPSPKVSDTVVEPYNAVLSFHQLVENSDESFLLDNEALYDICFRTLKLTTPTYGDLNHLVSAAMSGVTCCLRFPGQLNCDLRKIAVNLVPFPRLHFFMTGFAPLTSRGSQQYRALTVPELTQQMFDAKNMMCAADPRHGRYLTAAALFRGRMSTKEVDEQMLNVQNKNSSYFVEWIPNNIKASVCDIPPKGLKMAVAFAGNSTAIQEMFKRVAEYFTAMFRRKAFLHWYTGEGMDEMEFTEAESNMNDLVSEYQQYQDATAEEEGEFDEEEGEYDG</sequence>
<reference evidence="20 21" key="2">
    <citation type="submission" date="2024-05" db="EMBL/GenBank/DDBJ databases">
        <authorList>
            <person name="Chen Y."/>
            <person name="Shah S."/>
            <person name="Dougan E. K."/>
            <person name="Thang M."/>
            <person name="Chan C."/>
        </authorList>
    </citation>
    <scope>NUCLEOTIDE SEQUENCE [LARGE SCALE GENOMIC DNA]</scope>
</reference>
<dbReference type="InterPro" id="IPR036525">
    <property type="entry name" value="Tubulin/FtsZ_GTPase_sf"/>
</dbReference>
<evidence type="ECO:0000313" key="21">
    <source>
        <dbReference type="Proteomes" id="UP001152797"/>
    </source>
</evidence>
<keyword evidence="10" id="KW-0460">Magnesium</keyword>
<dbReference type="SUPFAM" id="SSF55307">
    <property type="entry name" value="Tubulin C-terminal domain-like"/>
    <property type="match status" value="3"/>
</dbReference>
<dbReference type="EMBL" id="CAMXCT020003369">
    <property type="protein sequence ID" value="CAL1157485.1"/>
    <property type="molecule type" value="Genomic_DNA"/>
</dbReference>
<dbReference type="PANTHER" id="PTHR11588">
    <property type="entry name" value="TUBULIN"/>
    <property type="match status" value="1"/>
</dbReference>
<dbReference type="InterPro" id="IPR023123">
    <property type="entry name" value="Tubulin_C"/>
</dbReference>
<dbReference type="Proteomes" id="UP001152797">
    <property type="component" value="Unassembled WGS sequence"/>
</dbReference>
<keyword evidence="21" id="KW-1185">Reference proteome</keyword>
<dbReference type="GO" id="GO:0005200">
    <property type="term" value="F:structural constituent of cytoskeleton"/>
    <property type="evidence" value="ECO:0007669"/>
    <property type="project" value="InterPro"/>
</dbReference>
<dbReference type="GO" id="GO:0007017">
    <property type="term" value="P:microtubule-based process"/>
    <property type="evidence" value="ECO:0007669"/>
    <property type="project" value="InterPro"/>
</dbReference>
<keyword evidence="8" id="KW-0479">Metal-binding</keyword>
<feature type="domain" description="Tubulin/FtsZ GTPase" evidence="17">
    <location>
        <begin position="718"/>
        <end position="915"/>
    </location>
</feature>
<evidence type="ECO:0000256" key="9">
    <source>
        <dbReference type="ARBA" id="ARBA00022741"/>
    </source>
</evidence>
<dbReference type="FunFam" id="1.10.287.600:FF:000006">
    <property type="entry name" value="Tubulin beta chain"/>
    <property type="match status" value="2"/>
</dbReference>
<evidence type="ECO:0000256" key="1">
    <source>
        <dbReference type="ARBA" id="ARBA00001946"/>
    </source>
</evidence>
<gene>
    <name evidence="19" type="ORF">C1SCF055_LOCUS29925</name>
</gene>
<dbReference type="PRINTS" id="PR01163">
    <property type="entry name" value="BETATUBULIN"/>
</dbReference>
<evidence type="ECO:0000313" key="19">
    <source>
        <dbReference type="EMBL" id="CAI4004110.1"/>
    </source>
</evidence>
<comment type="subcellular location">
    <subcellularLocation>
        <location evidence="2">Cytoplasm</location>
        <location evidence="2">Cytoskeleton</location>
    </subcellularLocation>
</comment>
<dbReference type="GO" id="GO:0003924">
    <property type="term" value="F:GTPase activity"/>
    <property type="evidence" value="ECO:0007669"/>
    <property type="project" value="InterPro"/>
</dbReference>
<feature type="region of interest" description="Disordered" evidence="16">
    <location>
        <begin position="1097"/>
        <end position="1116"/>
    </location>
</feature>
<evidence type="ECO:0000256" key="7">
    <source>
        <dbReference type="ARBA" id="ARBA00022701"/>
    </source>
</evidence>
<organism evidence="19">
    <name type="scientific">Cladocopium goreaui</name>
    <dbReference type="NCBI Taxonomy" id="2562237"/>
    <lineage>
        <taxon>Eukaryota</taxon>
        <taxon>Sar</taxon>
        <taxon>Alveolata</taxon>
        <taxon>Dinophyceae</taxon>
        <taxon>Suessiales</taxon>
        <taxon>Symbiodiniaceae</taxon>
        <taxon>Cladocopium</taxon>
    </lineage>
</organism>
<dbReference type="InterPro" id="IPR017975">
    <property type="entry name" value="Tubulin_CS"/>
</dbReference>
<proteinExistence type="inferred from homology"/>
<evidence type="ECO:0000259" key="17">
    <source>
        <dbReference type="SMART" id="SM00864"/>
    </source>
</evidence>
<feature type="domain" description="Tubulin/FtsZ GTPase" evidence="17">
    <location>
        <begin position="308"/>
        <end position="505"/>
    </location>
</feature>
<dbReference type="PROSITE" id="PS00227">
    <property type="entry name" value="TUBULIN"/>
    <property type="match status" value="3"/>
</dbReference>
<keyword evidence="15" id="KW-0175">Coiled coil</keyword>
<keyword evidence="6" id="KW-0963">Cytoplasm</keyword>
<name>A0A9P1D703_9DINO</name>
<keyword evidence="12" id="KW-0206">Cytoskeleton</keyword>
<dbReference type="InterPro" id="IPR002453">
    <property type="entry name" value="Beta_tubulin"/>
</dbReference>
<evidence type="ECO:0000256" key="12">
    <source>
        <dbReference type="ARBA" id="ARBA00023212"/>
    </source>
</evidence>
<keyword evidence="11" id="KW-0342">GTP-binding</keyword>
<keyword evidence="7" id="KW-0493">Microtubule</keyword>